<reference evidence="1 2" key="1">
    <citation type="submission" date="2017-07" db="EMBL/GenBank/DDBJ databases">
        <title>Phenotypical and genomic characterization of a clinical isolate of Shewanella bicestrii sp. nov. producing an extended-spectrum beta-lactamase and a new oxacillinase variant.</title>
        <authorList>
            <person name="Jousset A.B."/>
            <person name="Bonnin R.A."/>
            <person name="Girlich D."/>
            <person name="Dabos L."/>
            <person name="Potron A."/>
            <person name="Dortet L."/>
            <person name="Glaser P."/>
            <person name="Naas T."/>
        </authorList>
    </citation>
    <scope>NUCLEOTIDE SEQUENCE [LARGE SCALE GENOMIC DNA]</scope>
    <source>
        <strain evidence="1 2">JAB-1</strain>
    </source>
</reference>
<protein>
    <recommendedName>
        <fullName evidence="3">Serine protease</fullName>
    </recommendedName>
</protein>
<dbReference type="Proteomes" id="UP000198367">
    <property type="component" value="Chromosome"/>
</dbReference>
<proteinExistence type="predicted"/>
<dbReference type="AlphaFoldDB" id="A0A220UI37"/>
<dbReference type="SUPFAM" id="SSF50494">
    <property type="entry name" value="Trypsin-like serine proteases"/>
    <property type="match status" value="1"/>
</dbReference>
<organism evidence="1 2">
    <name type="scientific">Shewanella bicestrii</name>
    <dbReference type="NCBI Taxonomy" id="2018305"/>
    <lineage>
        <taxon>Bacteria</taxon>
        <taxon>Pseudomonadati</taxon>
        <taxon>Pseudomonadota</taxon>
        <taxon>Gammaproteobacteria</taxon>
        <taxon>Alteromonadales</taxon>
        <taxon>Shewanellaceae</taxon>
        <taxon>Shewanella</taxon>
    </lineage>
</organism>
<gene>
    <name evidence="1" type="ORF">CF168_02675</name>
</gene>
<evidence type="ECO:0000313" key="2">
    <source>
        <dbReference type="Proteomes" id="UP000198367"/>
    </source>
</evidence>
<evidence type="ECO:0008006" key="3">
    <source>
        <dbReference type="Google" id="ProtNLM"/>
    </source>
</evidence>
<dbReference type="RefSeq" id="WP_089066876.1">
    <property type="nucleotide sequence ID" value="NZ_CP022358.1"/>
</dbReference>
<dbReference type="EMBL" id="CP022358">
    <property type="protein sequence ID" value="ASK67848.1"/>
    <property type="molecule type" value="Genomic_DNA"/>
</dbReference>
<dbReference type="InterPro" id="IPR009003">
    <property type="entry name" value="Peptidase_S1_PA"/>
</dbReference>
<keyword evidence="2" id="KW-1185">Reference proteome</keyword>
<name>A0A220UI37_9GAMM</name>
<evidence type="ECO:0000313" key="1">
    <source>
        <dbReference type="EMBL" id="ASK67848.1"/>
    </source>
</evidence>
<dbReference type="KEGG" id="sbj:CF168_02675"/>
<accession>A0A220UI37</accession>
<sequence length="242" mass="27465">MWTGTGFFYNSGKKKYIVTNKHILDKEKKRWFQGGGFNIPSKVVVKIYGSHTDLLEHTIWEIQLRDDKGNFWHSHSKIDCDVALIPLDEKTLIDENLKTFIPYFSPRLTFISEPLINTVDINSFAMLAVLGYPLAFHDATNNLPIGRTASLATPYNVDFNGKPCFLVDGRLFEGMSGSPVVCTPHNLFVQGGKPEGQKLLGIFSEQIISNKQPLQLHVVWHARLIKEIADKVEEQEKYQDSV</sequence>